<dbReference type="Proteomes" id="UP000009138">
    <property type="component" value="Unassembled WGS sequence"/>
</dbReference>
<evidence type="ECO:0000313" key="3">
    <source>
        <dbReference type="Proteomes" id="UP000009138"/>
    </source>
</evidence>
<dbReference type="InParanoid" id="I1BZS0"/>
<feature type="region of interest" description="Disordered" evidence="1">
    <location>
        <begin position="123"/>
        <end position="145"/>
    </location>
</feature>
<sequence>MFQGEQEHPQIFLARLREAADLADIDSEEVIEKLIDTDERMLQYIPVGNARMNERMDKSNIAHNVITGPNQLTTMDVVNDINHSPSYKHQTNRHKESTSVHKVDQQDIVTLIQETIRNELNKQQQSYYPQSNRNCCRTESDHNGH</sequence>
<dbReference type="GeneID" id="93613376"/>
<reference evidence="2 3" key="1">
    <citation type="journal article" date="2009" name="PLoS Genet.">
        <title>Genomic analysis of the basal lineage fungus Rhizopus oryzae reveals a whole-genome duplication.</title>
        <authorList>
            <person name="Ma L.-J."/>
            <person name="Ibrahim A.S."/>
            <person name="Skory C."/>
            <person name="Grabherr M.G."/>
            <person name="Burger G."/>
            <person name="Butler M."/>
            <person name="Elias M."/>
            <person name="Idnurm A."/>
            <person name="Lang B.F."/>
            <person name="Sone T."/>
            <person name="Abe A."/>
            <person name="Calvo S.E."/>
            <person name="Corrochano L.M."/>
            <person name="Engels R."/>
            <person name="Fu J."/>
            <person name="Hansberg W."/>
            <person name="Kim J.-M."/>
            <person name="Kodira C.D."/>
            <person name="Koehrsen M.J."/>
            <person name="Liu B."/>
            <person name="Miranda-Saavedra D."/>
            <person name="O'Leary S."/>
            <person name="Ortiz-Castellanos L."/>
            <person name="Poulter R."/>
            <person name="Rodriguez-Romero J."/>
            <person name="Ruiz-Herrera J."/>
            <person name="Shen Y.-Q."/>
            <person name="Zeng Q."/>
            <person name="Galagan J."/>
            <person name="Birren B.W."/>
            <person name="Cuomo C.A."/>
            <person name="Wickes B.L."/>
        </authorList>
    </citation>
    <scope>NUCLEOTIDE SEQUENCE [LARGE SCALE GENOMIC DNA]</scope>
    <source>
        <strain evidence="3">RA 99-880 / ATCC MYA-4621 / FGSC 9543 / NRRL 43880</strain>
    </source>
</reference>
<feature type="compositionally biased region" description="Basic and acidic residues" evidence="1">
    <location>
        <begin position="136"/>
        <end position="145"/>
    </location>
</feature>
<evidence type="ECO:0000256" key="1">
    <source>
        <dbReference type="SAM" id="MobiDB-lite"/>
    </source>
</evidence>
<dbReference type="VEuPathDB" id="FungiDB:RO3G_06405"/>
<keyword evidence="3" id="KW-1185">Reference proteome</keyword>
<dbReference type="EMBL" id="CH476735">
    <property type="protein sequence ID" value="EIE81700.1"/>
    <property type="molecule type" value="Genomic_DNA"/>
</dbReference>
<protein>
    <submittedName>
        <fullName evidence="2">Uncharacterized protein</fullName>
    </submittedName>
</protein>
<dbReference type="AlphaFoldDB" id="I1BZS0"/>
<accession>I1BZS0</accession>
<evidence type="ECO:0000313" key="2">
    <source>
        <dbReference type="EMBL" id="EIE81700.1"/>
    </source>
</evidence>
<proteinExistence type="predicted"/>
<dbReference type="RefSeq" id="XP_067517096.1">
    <property type="nucleotide sequence ID" value="XM_067660995.1"/>
</dbReference>
<organism evidence="2 3">
    <name type="scientific">Rhizopus delemar (strain RA 99-880 / ATCC MYA-4621 / FGSC 9543 / NRRL 43880)</name>
    <name type="common">Mucormycosis agent</name>
    <name type="synonym">Rhizopus arrhizus var. delemar</name>
    <dbReference type="NCBI Taxonomy" id="246409"/>
    <lineage>
        <taxon>Eukaryota</taxon>
        <taxon>Fungi</taxon>
        <taxon>Fungi incertae sedis</taxon>
        <taxon>Mucoromycota</taxon>
        <taxon>Mucoromycotina</taxon>
        <taxon>Mucoromycetes</taxon>
        <taxon>Mucorales</taxon>
        <taxon>Mucorineae</taxon>
        <taxon>Rhizopodaceae</taxon>
        <taxon>Rhizopus</taxon>
    </lineage>
</organism>
<feature type="compositionally biased region" description="Polar residues" evidence="1">
    <location>
        <begin position="123"/>
        <end position="135"/>
    </location>
</feature>
<name>I1BZS0_RHIO9</name>
<gene>
    <name evidence="2" type="ORF">RO3G_06405</name>
</gene>